<protein>
    <submittedName>
        <fullName evidence="4">Universal stress protein</fullName>
    </submittedName>
</protein>
<proteinExistence type="inferred from homology"/>
<name>A0ABT4AHS4_9BACT</name>
<comment type="similarity">
    <text evidence="1">Belongs to the universal stress protein A family.</text>
</comment>
<evidence type="ECO:0000259" key="3">
    <source>
        <dbReference type="Pfam" id="PF00582"/>
    </source>
</evidence>
<evidence type="ECO:0000256" key="1">
    <source>
        <dbReference type="ARBA" id="ARBA00008791"/>
    </source>
</evidence>
<accession>A0ABT4AHS4</accession>
<evidence type="ECO:0000313" key="5">
    <source>
        <dbReference type="Proteomes" id="UP001207654"/>
    </source>
</evidence>
<sequence>MIRSVLIPVDLSPNSERVVERAALLPFTKTARVSLLHVVPKLLPRGARQRAESDARKALEDIRRRLARELPRTAELTTVVKTGTPTVEIARRARSVKAELLVMGRVGRRALRELFIGSTAERVIRQAGLPVLVVRLPARSPYQRPLFALDDDLAAQEILAFGFQMIPAPRPPLALVHAYDPPIHGLIYPSLSQEESKEHRRHYQKQAVHRIASMMSLAQLSGRVPGLEEVSWRHYVRYGSPRTVIPKTVTQRRADLLVLGTHGRSGVAHAMLGTVAGDVLREVPCDVLVVPPHQERGERAPKSRRSNPRQKRDQRG</sequence>
<feature type="domain" description="UspA" evidence="3">
    <location>
        <begin position="142"/>
        <end position="291"/>
    </location>
</feature>
<dbReference type="SUPFAM" id="SSF52402">
    <property type="entry name" value="Adenine nucleotide alpha hydrolases-like"/>
    <property type="match status" value="2"/>
</dbReference>
<feature type="region of interest" description="Disordered" evidence="2">
    <location>
        <begin position="291"/>
        <end position="316"/>
    </location>
</feature>
<dbReference type="PRINTS" id="PR01438">
    <property type="entry name" value="UNVRSLSTRESS"/>
</dbReference>
<dbReference type="RefSeq" id="WP_267539830.1">
    <property type="nucleotide sequence ID" value="NZ_JAPNKA010000001.1"/>
</dbReference>
<evidence type="ECO:0000256" key="2">
    <source>
        <dbReference type="SAM" id="MobiDB-lite"/>
    </source>
</evidence>
<dbReference type="PANTHER" id="PTHR46268">
    <property type="entry name" value="STRESS RESPONSE PROTEIN NHAX"/>
    <property type="match status" value="1"/>
</dbReference>
<keyword evidence="5" id="KW-1185">Reference proteome</keyword>
<dbReference type="Pfam" id="PF00582">
    <property type="entry name" value="Usp"/>
    <property type="match status" value="2"/>
</dbReference>
<dbReference type="InterPro" id="IPR006015">
    <property type="entry name" value="Universal_stress_UspA"/>
</dbReference>
<gene>
    <name evidence="4" type="ORF">OV287_42915</name>
</gene>
<reference evidence="4 5" key="1">
    <citation type="submission" date="2022-11" db="EMBL/GenBank/DDBJ databases">
        <title>Minimal conservation of predation-associated metabolite biosynthetic gene clusters underscores biosynthetic potential of Myxococcota including descriptions for ten novel species: Archangium lansinium sp. nov., Myxococcus landrumus sp. nov., Nannocystis bai.</title>
        <authorList>
            <person name="Ahearne A."/>
            <person name="Stevens C."/>
            <person name="Phillips K."/>
        </authorList>
    </citation>
    <scope>NUCLEOTIDE SEQUENCE [LARGE SCALE GENOMIC DNA]</scope>
    <source>
        <strain evidence="4 5">MIWBW</strain>
    </source>
</reference>
<dbReference type="Proteomes" id="UP001207654">
    <property type="component" value="Unassembled WGS sequence"/>
</dbReference>
<feature type="domain" description="UspA" evidence="3">
    <location>
        <begin position="1"/>
        <end position="135"/>
    </location>
</feature>
<dbReference type="InterPro" id="IPR014729">
    <property type="entry name" value="Rossmann-like_a/b/a_fold"/>
</dbReference>
<comment type="caution">
    <text evidence="4">The sequence shown here is derived from an EMBL/GenBank/DDBJ whole genome shotgun (WGS) entry which is preliminary data.</text>
</comment>
<dbReference type="CDD" id="cd00293">
    <property type="entry name" value="USP-like"/>
    <property type="match status" value="2"/>
</dbReference>
<evidence type="ECO:0000313" key="4">
    <source>
        <dbReference type="EMBL" id="MCY1081225.1"/>
    </source>
</evidence>
<dbReference type="InterPro" id="IPR006016">
    <property type="entry name" value="UspA"/>
</dbReference>
<dbReference type="Gene3D" id="3.40.50.620">
    <property type="entry name" value="HUPs"/>
    <property type="match status" value="2"/>
</dbReference>
<organism evidence="4 5">
    <name type="scientific">Archangium lansingense</name>
    <dbReference type="NCBI Taxonomy" id="2995310"/>
    <lineage>
        <taxon>Bacteria</taxon>
        <taxon>Pseudomonadati</taxon>
        <taxon>Myxococcota</taxon>
        <taxon>Myxococcia</taxon>
        <taxon>Myxococcales</taxon>
        <taxon>Cystobacterineae</taxon>
        <taxon>Archangiaceae</taxon>
        <taxon>Archangium</taxon>
    </lineage>
</organism>
<dbReference type="EMBL" id="JAPNKA010000001">
    <property type="protein sequence ID" value="MCY1081225.1"/>
    <property type="molecule type" value="Genomic_DNA"/>
</dbReference>
<dbReference type="PANTHER" id="PTHR46268:SF6">
    <property type="entry name" value="UNIVERSAL STRESS PROTEIN UP12"/>
    <property type="match status" value="1"/>
</dbReference>